<name>A0A0S8G7W7_UNCT6</name>
<protein>
    <recommendedName>
        <fullName evidence="1">Methyltransferase domain-containing protein</fullName>
    </recommendedName>
</protein>
<dbReference type="Pfam" id="PF13649">
    <property type="entry name" value="Methyltransf_25"/>
    <property type="match status" value="1"/>
</dbReference>
<evidence type="ECO:0000259" key="1">
    <source>
        <dbReference type="Pfam" id="PF13649"/>
    </source>
</evidence>
<reference evidence="2 3" key="1">
    <citation type="journal article" date="2015" name="Microbiome">
        <title>Genomic resolution of linkages in carbon, nitrogen, and sulfur cycling among widespread estuary sediment bacteria.</title>
        <authorList>
            <person name="Baker B.J."/>
            <person name="Lazar C.S."/>
            <person name="Teske A.P."/>
            <person name="Dick G.J."/>
        </authorList>
    </citation>
    <scope>NUCLEOTIDE SEQUENCE [LARGE SCALE GENOMIC DNA]</scope>
    <source>
        <strain evidence="2">SM23_40</strain>
    </source>
</reference>
<evidence type="ECO:0000313" key="2">
    <source>
        <dbReference type="EMBL" id="KPK69128.1"/>
    </source>
</evidence>
<sequence length="229" mass="25249">MVRRAFLRLMVPLVGRTFAVLWWRRSGRTEVRPVVWAMRAWFGSIARMYEPMARRLAGGSYDGALVSAICALQEFGALRGREAADRDGEWILDACAGSGAVARQLAETFPGAVIVCADISGRMLCEVRRRWRPGDGKRPYLVQADATRLPFRSDIFGVVFLQNAPPYVEEMVRVGLPRAAVALIYTFGAVVPERYETLIATKCKHAGLATVQVVRTGGGAYVIGEKEAK</sequence>
<dbReference type="EMBL" id="LJUI01000046">
    <property type="protein sequence ID" value="KPK69128.1"/>
    <property type="molecule type" value="Genomic_DNA"/>
</dbReference>
<evidence type="ECO:0000313" key="3">
    <source>
        <dbReference type="Proteomes" id="UP000051717"/>
    </source>
</evidence>
<dbReference type="Proteomes" id="UP000051717">
    <property type="component" value="Unassembled WGS sequence"/>
</dbReference>
<organism evidence="2 3">
    <name type="scientific">candidate division TA06 bacterium SM23_40</name>
    <dbReference type="NCBI Taxonomy" id="1703774"/>
    <lineage>
        <taxon>Bacteria</taxon>
        <taxon>Bacteria division TA06</taxon>
    </lineage>
</organism>
<dbReference type="SUPFAM" id="SSF53335">
    <property type="entry name" value="S-adenosyl-L-methionine-dependent methyltransferases"/>
    <property type="match status" value="1"/>
</dbReference>
<gene>
    <name evidence="2" type="ORF">AMJ82_06435</name>
</gene>
<dbReference type="Gene3D" id="3.40.50.150">
    <property type="entry name" value="Vaccinia Virus protein VP39"/>
    <property type="match status" value="1"/>
</dbReference>
<comment type="caution">
    <text evidence="2">The sequence shown here is derived from an EMBL/GenBank/DDBJ whole genome shotgun (WGS) entry which is preliminary data.</text>
</comment>
<proteinExistence type="predicted"/>
<dbReference type="CDD" id="cd02440">
    <property type="entry name" value="AdoMet_MTases"/>
    <property type="match status" value="1"/>
</dbReference>
<feature type="domain" description="Methyltransferase" evidence="1">
    <location>
        <begin position="91"/>
        <end position="169"/>
    </location>
</feature>
<dbReference type="InterPro" id="IPR041698">
    <property type="entry name" value="Methyltransf_25"/>
</dbReference>
<dbReference type="AlphaFoldDB" id="A0A0S8G7W7"/>
<dbReference type="InterPro" id="IPR029063">
    <property type="entry name" value="SAM-dependent_MTases_sf"/>
</dbReference>
<accession>A0A0S8G7W7</accession>